<protein>
    <submittedName>
        <fullName evidence="1">Uncharacterized protein</fullName>
    </submittedName>
</protein>
<evidence type="ECO:0000313" key="1">
    <source>
        <dbReference type="EMBL" id="SVC18573.1"/>
    </source>
</evidence>
<reference evidence="1" key="1">
    <citation type="submission" date="2018-05" db="EMBL/GenBank/DDBJ databases">
        <authorList>
            <person name="Lanie J.A."/>
            <person name="Ng W.-L."/>
            <person name="Kazmierczak K.M."/>
            <person name="Andrzejewski T.M."/>
            <person name="Davidsen T.M."/>
            <person name="Wayne K.J."/>
            <person name="Tettelin H."/>
            <person name="Glass J.I."/>
            <person name="Rusch D."/>
            <person name="Podicherti R."/>
            <person name="Tsui H.-C.T."/>
            <person name="Winkler M.E."/>
        </authorList>
    </citation>
    <scope>NUCLEOTIDE SEQUENCE</scope>
</reference>
<dbReference type="AlphaFoldDB" id="A0A382K4Z6"/>
<gene>
    <name evidence="1" type="ORF">METZ01_LOCUS271427</name>
</gene>
<organism evidence="1">
    <name type="scientific">marine metagenome</name>
    <dbReference type="NCBI Taxonomy" id="408172"/>
    <lineage>
        <taxon>unclassified sequences</taxon>
        <taxon>metagenomes</taxon>
        <taxon>ecological metagenomes</taxon>
    </lineage>
</organism>
<proteinExistence type="predicted"/>
<dbReference type="EMBL" id="UINC01077962">
    <property type="protein sequence ID" value="SVC18573.1"/>
    <property type="molecule type" value="Genomic_DNA"/>
</dbReference>
<feature type="non-terminal residue" evidence="1">
    <location>
        <position position="32"/>
    </location>
</feature>
<name>A0A382K4Z6_9ZZZZ</name>
<accession>A0A382K4Z6</accession>
<sequence>MTAKVLLLFIVFAIDPFLGINNADEYSLSFQQ</sequence>